<evidence type="ECO:0000313" key="5">
    <source>
        <dbReference type="Proteomes" id="UP000050502"/>
    </source>
</evidence>
<dbReference type="EMBL" id="BBZA01000181">
    <property type="protein sequence ID" value="GAP63674.1"/>
    <property type="molecule type" value="Genomic_DNA"/>
</dbReference>
<reference evidence="4" key="3">
    <citation type="submission" date="2015-08" db="EMBL/GenBank/DDBJ databases">
        <title>Draft Genome Sequence of a Heterotrophic Facultative Anaerobic Bacterium Ardenticatena maritima Strain 110S.</title>
        <authorList>
            <person name="Kawaichi S."/>
            <person name="Yoshida T."/>
            <person name="Sako Y."/>
            <person name="Nakamura R."/>
        </authorList>
    </citation>
    <scope>NUCLEOTIDE SEQUENCE [LARGE SCALE GENOMIC DNA]</scope>
    <source>
        <strain evidence="4">110S</strain>
    </source>
</reference>
<evidence type="ECO:0008006" key="6">
    <source>
        <dbReference type="Google" id="ProtNLM"/>
    </source>
</evidence>
<evidence type="ECO:0000256" key="1">
    <source>
        <dbReference type="SAM" id="Phobius"/>
    </source>
</evidence>
<evidence type="ECO:0000313" key="3">
    <source>
        <dbReference type="EMBL" id="KPL86964.1"/>
    </source>
</evidence>
<organism evidence="2 4">
    <name type="scientific">Ardenticatena maritima</name>
    <dbReference type="NCBI Taxonomy" id="872965"/>
    <lineage>
        <taxon>Bacteria</taxon>
        <taxon>Bacillati</taxon>
        <taxon>Chloroflexota</taxon>
        <taxon>Ardenticatenia</taxon>
        <taxon>Ardenticatenales</taxon>
        <taxon>Ardenticatenaceae</taxon>
        <taxon>Ardenticatena</taxon>
    </lineage>
</organism>
<feature type="transmembrane region" description="Helical" evidence="1">
    <location>
        <begin position="207"/>
        <end position="225"/>
    </location>
</feature>
<feature type="transmembrane region" description="Helical" evidence="1">
    <location>
        <begin position="237"/>
        <end position="261"/>
    </location>
</feature>
<feature type="transmembrane region" description="Helical" evidence="1">
    <location>
        <begin position="123"/>
        <end position="143"/>
    </location>
</feature>
<evidence type="ECO:0000313" key="2">
    <source>
        <dbReference type="EMBL" id="GAP63674.1"/>
    </source>
</evidence>
<dbReference type="STRING" id="872965.SE16_12920"/>
<comment type="caution">
    <text evidence="2">The sequence shown here is derived from an EMBL/GenBank/DDBJ whole genome shotgun (WGS) entry which is preliminary data.</text>
</comment>
<protein>
    <recommendedName>
        <fullName evidence="6">NnrS family protein</fullName>
    </recommendedName>
</protein>
<feature type="transmembrane region" description="Helical" evidence="1">
    <location>
        <begin position="76"/>
        <end position="94"/>
    </location>
</feature>
<feature type="transmembrane region" description="Helical" evidence="1">
    <location>
        <begin position="12"/>
        <end position="33"/>
    </location>
</feature>
<keyword evidence="1" id="KW-0472">Membrane</keyword>
<name>A0A0M9UD63_9CHLR</name>
<feature type="transmembrane region" description="Helical" evidence="1">
    <location>
        <begin position="45"/>
        <end position="64"/>
    </location>
</feature>
<dbReference type="AlphaFoldDB" id="A0A0M9UD63"/>
<feature type="transmembrane region" description="Helical" evidence="1">
    <location>
        <begin position="273"/>
        <end position="298"/>
    </location>
</feature>
<dbReference type="OrthoDB" id="9811974at2"/>
<feature type="transmembrane region" description="Helical" evidence="1">
    <location>
        <begin position="337"/>
        <end position="355"/>
    </location>
</feature>
<dbReference type="PATRIC" id="fig|872965.6.peg.3054"/>
<dbReference type="Proteomes" id="UP000037784">
    <property type="component" value="Unassembled WGS sequence"/>
</dbReference>
<dbReference type="Proteomes" id="UP000050502">
    <property type="component" value="Unassembled WGS sequence"/>
</dbReference>
<keyword evidence="1" id="KW-0812">Transmembrane</keyword>
<feature type="transmembrane region" description="Helical" evidence="1">
    <location>
        <begin position="100"/>
        <end position="116"/>
    </location>
</feature>
<sequence>MTRRERFFRGALFASVVVGLIAALEGGLWRIGWQLPGPADVHGRWAAWHGALMVAGFLGTLISLERAVALRHPAGYAAPFLAGVGGLALVAGFFQSGRLLLLGGSAGLVVLMLVVVQKQRALFTMTMLSAAVFWFMGHLLWLVGQPVPVVTWFWQAFLVLTIAGERLELGRMRRLTRRTSQAFLAVALLYALGVLIVPFAHAVGVRLAGVGLMGLGLWLLQFDIARRTIHMQGLTRFIAACLLPGYAWLLVGGLLALIAGFQGGGLLYDAQLHAVFVGFVFSMIFGHAPIIMPAVLGVPPFYHSRFYAHLVLLHASLIMRVGGDVLAIVPLRRWGGLLNGLAIILFFANTMLAVLQERQKRREGGALHAA</sequence>
<feature type="transmembrane region" description="Helical" evidence="1">
    <location>
        <begin position="181"/>
        <end position="201"/>
    </location>
</feature>
<keyword evidence="4" id="KW-1185">Reference proteome</keyword>
<gene>
    <name evidence="2" type="ORF">ARMA_2097</name>
    <name evidence="3" type="ORF">SE16_12920</name>
</gene>
<reference evidence="2 4" key="1">
    <citation type="journal article" date="2015" name="Genome Announc.">
        <title>Draft Genome Sequence of a Heterotrophic Facultative Anaerobic Thermophilic Bacterium, Ardenticatena maritima Strain 110ST.</title>
        <authorList>
            <person name="Kawaichi S."/>
            <person name="Yoshida T."/>
            <person name="Sako Y."/>
            <person name="Nakamura R."/>
        </authorList>
    </citation>
    <scope>NUCLEOTIDE SEQUENCE [LARGE SCALE GENOMIC DNA]</scope>
    <source>
        <strain evidence="2 4">110S</strain>
    </source>
</reference>
<proteinExistence type="predicted"/>
<feature type="transmembrane region" description="Helical" evidence="1">
    <location>
        <begin position="310"/>
        <end position="331"/>
    </location>
</feature>
<dbReference type="RefSeq" id="WP_054493480.1">
    <property type="nucleotide sequence ID" value="NZ_BBZA01000181.1"/>
</dbReference>
<accession>A0A0M9UD63</accession>
<reference evidence="3 5" key="2">
    <citation type="submission" date="2015-07" db="EMBL/GenBank/DDBJ databases">
        <title>Whole genome sequence of Ardenticatena maritima DSM 23922.</title>
        <authorList>
            <person name="Hemp J."/>
            <person name="Ward L.M."/>
            <person name="Pace L.A."/>
            <person name="Fischer W.W."/>
        </authorList>
    </citation>
    <scope>NUCLEOTIDE SEQUENCE [LARGE SCALE GENOMIC DNA]</scope>
    <source>
        <strain evidence="3 5">110S</strain>
    </source>
</reference>
<dbReference type="InParanoid" id="A0A0M9UD63"/>
<evidence type="ECO:0000313" key="4">
    <source>
        <dbReference type="Proteomes" id="UP000037784"/>
    </source>
</evidence>
<feature type="transmembrane region" description="Helical" evidence="1">
    <location>
        <begin position="149"/>
        <end position="169"/>
    </location>
</feature>
<dbReference type="EMBL" id="LGKN01000007">
    <property type="protein sequence ID" value="KPL86964.1"/>
    <property type="molecule type" value="Genomic_DNA"/>
</dbReference>
<keyword evidence="1" id="KW-1133">Transmembrane helix</keyword>